<feature type="non-terminal residue" evidence="2">
    <location>
        <position position="130"/>
    </location>
</feature>
<feature type="region of interest" description="Disordered" evidence="1">
    <location>
        <begin position="56"/>
        <end position="87"/>
    </location>
</feature>
<evidence type="ECO:0000313" key="2">
    <source>
        <dbReference type="EMBL" id="TMW83119.1"/>
    </source>
</evidence>
<dbReference type="EMBL" id="RXGB01013694">
    <property type="protein sequence ID" value="TMW83119.1"/>
    <property type="molecule type" value="Genomic_DNA"/>
</dbReference>
<sequence>MDEAPKSYMDNIDHRDLCSSTIPWANEFVIGEEVELSKIFDMTQEHHVDTTIISQLPDVVPEEKQPMTTTNTSSNSSSDKNSSRITCPVILDDDDDDYSLSYIYSMGCKNVSMLQEDGGTSTTVINQENP</sequence>
<name>A0A6N2AMY1_SOLCI</name>
<comment type="caution">
    <text evidence="2">The sequence shown here is derived from an EMBL/GenBank/DDBJ whole genome shotgun (WGS) entry which is preliminary data.</text>
</comment>
<evidence type="ECO:0000256" key="1">
    <source>
        <dbReference type="SAM" id="MobiDB-lite"/>
    </source>
</evidence>
<proteinExistence type="predicted"/>
<feature type="compositionally biased region" description="Low complexity" evidence="1">
    <location>
        <begin position="68"/>
        <end position="80"/>
    </location>
</feature>
<reference evidence="2" key="1">
    <citation type="submission" date="2019-05" db="EMBL/GenBank/DDBJ databases">
        <title>The de novo reference genome and transcriptome assemblies of the wild tomato species Solanum chilense.</title>
        <authorList>
            <person name="Stam R."/>
            <person name="Nosenko T."/>
            <person name="Hoerger A.C."/>
            <person name="Stephan W."/>
            <person name="Seidel M.A."/>
            <person name="Kuhn J.M.M."/>
            <person name="Haberer G."/>
            <person name="Tellier A."/>
        </authorList>
    </citation>
    <scope>NUCLEOTIDE SEQUENCE</scope>
    <source>
        <tissue evidence="2">Mature leaves</tissue>
    </source>
</reference>
<dbReference type="AlphaFoldDB" id="A0A6N2AMY1"/>
<organism evidence="2">
    <name type="scientific">Solanum chilense</name>
    <name type="common">Tomato</name>
    <name type="synonym">Lycopersicon chilense</name>
    <dbReference type="NCBI Taxonomy" id="4083"/>
    <lineage>
        <taxon>Eukaryota</taxon>
        <taxon>Viridiplantae</taxon>
        <taxon>Streptophyta</taxon>
        <taxon>Embryophyta</taxon>
        <taxon>Tracheophyta</taxon>
        <taxon>Spermatophyta</taxon>
        <taxon>Magnoliopsida</taxon>
        <taxon>eudicotyledons</taxon>
        <taxon>Gunneridae</taxon>
        <taxon>Pentapetalae</taxon>
        <taxon>asterids</taxon>
        <taxon>lamiids</taxon>
        <taxon>Solanales</taxon>
        <taxon>Solanaceae</taxon>
        <taxon>Solanoideae</taxon>
        <taxon>Solaneae</taxon>
        <taxon>Solanum</taxon>
        <taxon>Solanum subgen. Lycopersicon</taxon>
    </lineage>
</organism>
<accession>A0A6N2AMY1</accession>
<protein>
    <submittedName>
        <fullName evidence="2">Uncharacterized protein</fullName>
    </submittedName>
</protein>
<gene>
    <name evidence="2" type="ORF">EJD97_002870</name>
</gene>